<feature type="non-terminal residue" evidence="2">
    <location>
        <position position="428"/>
    </location>
</feature>
<dbReference type="AlphaFoldDB" id="A0A0F8ZVK3"/>
<dbReference type="EMBL" id="LAZR01049305">
    <property type="protein sequence ID" value="KKK89960.1"/>
    <property type="molecule type" value="Genomic_DNA"/>
</dbReference>
<gene>
    <name evidence="2" type="ORF">LCGC14_2727870</name>
</gene>
<reference evidence="2" key="1">
    <citation type="journal article" date="2015" name="Nature">
        <title>Complex archaea that bridge the gap between prokaryotes and eukaryotes.</title>
        <authorList>
            <person name="Spang A."/>
            <person name="Saw J.H."/>
            <person name="Jorgensen S.L."/>
            <person name="Zaremba-Niedzwiedzka K."/>
            <person name="Martijn J."/>
            <person name="Lind A.E."/>
            <person name="van Eijk R."/>
            <person name="Schleper C."/>
            <person name="Guy L."/>
            <person name="Ettema T.J."/>
        </authorList>
    </citation>
    <scope>NUCLEOTIDE SEQUENCE</scope>
</reference>
<accession>A0A0F8ZVK3</accession>
<evidence type="ECO:0000256" key="1">
    <source>
        <dbReference type="SAM" id="MobiDB-lite"/>
    </source>
</evidence>
<comment type="caution">
    <text evidence="2">The sequence shown here is derived from an EMBL/GenBank/DDBJ whole genome shotgun (WGS) entry which is preliminary data.</text>
</comment>
<feature type="non-terminal residue" evidence="2">
    <location>
        <position position="1"/>
    </location>
</feature>
<feature type="compositionally biased region" description="Polar residues" evidence="1">
    <location>
        <begin position="350"/>
        <end position="362"/>
    </location>
</feature>
<feature type="region of interest" description="Disordered" evidence="1">
    <location>
        <begin position="42"/>
        <end position="62"/>
    </location>
</feature>
<name>A0A0F8ZVK3_9ZZZZ</name>
<feature type="compositionally biased region" description="Low complexity" evidence="1">
    <location>
        <begin position="373"/>
        <end position="392"/>
    </location>
</feature>
<evidence type="ECO:0000313" key="2">
    <source>
        <dbReference type="EMBL" id="KKK89960.1"/>
    </source>
</evidence>
<protein>
    <submittedName>
        <fullName evidence="2">Uncharacterized protein</fullName>
    </submittedName>
</protein>
<feature type="region of interest" description="Disordered" evidence="1">
    <location>
        <begin position="329"/>
        <end position="397"/>
    </location>
</feature>
<organism evidence="2">
    <name type="scientific">marine sediment metagenome</name>
    <dbReference type="NCBI Taxonomy" id="412755"/>
    <lineage>
        <taxon>unclassified sequences</taxon>
        <taxon>metagenomes</taxon>
        <taxon>ecological metagenomes</taxon>
    </lineage>
</organism>
<dbReference type="InterPro" id="IPR047881">
    <property type="entry name" value="LktA_repeat"/>
</dbReference>
<sequence length="428" mass="41249">MLPPAQSRHLFSVAATHSPQYSHFQSEPSLAAAISAAASGKTPTGSSWASTTKSHTKTGKGGWNASGDISVNVIADLTMAYVEDATIATGGDLGISAANDTAIYMGSGAITISKVRGGDSKGLAGSLAVNVTIADTKALVDGDVNVHGAALDVSAIATTDNKVEALSEVTGDVNTGVGASVAVHVVDHTTRAAVESGADIDGGFGFAPASLALTATSDHGLITKGEGGAAGGTAIAASVAFVLSTVDTQAQLGTGVELVTAGAVSVNATHTSAVETTAKGDAEGSDVAIGAALGMNLLTHRTKASTARDIDAGGNVTFDAQTTLTSTAIGSASAGGGDSSDGANGETDAQADNQQGVGNSAAASKGARQNADTSPSASGSATSGNSKANSKSGSGGSGVGVAAAISFNIVTAQTEARITNGADVDAGG</sequence>
<proteinExistence type="predicted"/>
<dbReference type="NCBIfam" id="NF012206">
    <property type="entry name" value="LktA_tand_53"/>
    <property type="match status" value="2"/>
</dbReference>